<protein>
    <recommendedName>
        <fullName evidence="1">IrrE N-terminal-like domain-containing protein</fullName>
    </recommendedName>
</protein>
<evidence type="ECO:0000313" key="2">
    <source>
        <dbReference type="EMBL" id="GIN62367.1"/>
    </source>
</evidence>
<reference evidence="2" key="1">
    <citation type="submission" date="2021-03" db="EMBL/GenBank/DDBJ databases">
        <title>Antimicrobial resistance genes in bacteria isolated from Japanese honey, and their potential for conferring macrolide and lincosamide resistance in the American foulbrood pathogen Paenibacillus larvae.</title>
        <authorList>
            <person name="Okamoto M."/>
            <person name="Kumagai M."/>
            <person name="Kanamori H."/>
            <person name="Takamatsu D."/>
        </authorList>
    </citation>
    <scope>NUCLEOTIDE SEQUENCE</scope>
    <source>
        <strain evidence="2">J27TS8</strain>
    </source>
</reference>
<evidence type="ECO:0000313" key="3">
    <source>
        <dbReference type="Proteomes" id="UP000682111"/>
    </source>
</evidence>
<dbReference type="AlphaFoldDB" id="A0A919WIJ4"/>
<accession>A0A919WIJ4</accession>
<dbReference type="Proteomes" id="UP000682111">
    <property type="component" value="Unassembled WGS sequence"/>
</dbReference>
<evidence type="ECO:0000259" key="1">
    <source>
        <dbReference type="Pfam" id="PF06114"/>
    </source>
</evidence>
<gene>
    <name evidence="2" type="ORF">J27TS8_23600</name>
</gene>
<name>A0A919WIJ4_9BACI</name>
<proteinExistence type="predicted"/>
<dbReference type="InterPro" id="IPR010359">
    <property type="entry name" value="IrrE_HExxH"/>
</dbReference>
<comment type="caution">
    <text evidence="2">The sequence shown here is derived from an EMBL/GenBank/DDBJ whole genome shotgun (WGS) entry which is preliminary data.</text>
</comment>
<sequence length="195" mass="22508">MQLTNGITKTDDWEQRANKVLSHFNYHSPDEIDIYDICWRHGVSVKPLSSEFLEPQIAFDAIKHLRAFSIPKPKARRGIIYISSELDAVEKKILLAEEFCHCYSHYASQLNLDKHSISKMENQAKRMAAYLLMPAIFLKQVYAAAVSEPVLISDIADHFVVTEEFASYRLELTYQHKVDGFALLKERLGSIEWFL</sequence>
<keyword evidence="3" id="KW-1185">Reference proteome</keyword>
<dbReference type="Pfam" id="PF06114">
    <property type="entry name" value="Peptidase_M78"/>
    <property type="match status" value="1"/>
</dbReference>
<feature type="domain" description="IrrE N-terminal-like" evidence="1">
    <location>
        <begin position="69"/>
        <end position="171"/>
    </location>
</feature>
<organism evidence="2 3">
    <name type="scientific">Robertmurraya siralis</name>
    <dbReference type="NCBI Taxonomy" id="77777"/>
    <lineage>
        <taxon>Bacteria</taxon>
        <taxon>Bacillati</taxon>
        <taxon>Bacillota</taxon>
        <taxon>Bacilli</taxon>
        <taxon>Bacillales</taxon>
        <taxon>Bacillaceae</taxon>
        <taxon>Robertmurraya</taxon>
    </lineage>
</organism>
<dbReference type="RefSeq" id="WP_212933719.1">
    <property type="nucleotide sequence ID" value="NZ_BORC01000003.1"/>
</dbReference>
<dbReference type="EMBL" id="BORC01000003">
    <property type="protein sequence ID" value="GIN62367.1"/>
    <property type="molecule type" value="Genomic_DNA"/>
</dbReference>